<evidence type="ECO:0000256" key="4">
    <source>
        <dbReference type="ARBA" id="ARBA00022927"/>
    </source>
</evidence>
<evidence type="ECO:0000256" key="10">
    <source>
        <dbReference type="SAM" id="Phobius"/>
    </source>
</evidence>
<dbReference type="GO" id="GO:0016192">
    <property type="term" value="P:vesicle-mediated transport"/>
    <property type="evidence" value="ECO:0007669"/>
    <property type="project" value="InterPro"/>
</dbReference>
<evidence type="ECO:0000256" key="6">
    <source>
        <dbReference type="ARBA" id="ARBA00023136"/>
    </source>
</evidence>
<reference evidence="13" key="1">
    <citation type="submission" date="2015-02" db="EMBL/GenBank/DDBJ databases">
        <title>Genome sequencing for Strongylocentrotus purpuratus.</title>
        <authorList>
            <person name="Murali S."/>
            <person name="Liu Y."/>
            <person name="Vee V."/>
            <person name="English A."/>
            <person name="Wang M."/>
            <person name="Skinner E."/>
            <person name="Han Y."/>
            <person name="Muzny D.M."/>
            <person name="Worley K.C."/>
            <person name="Gibbs R.A."/>
        </authorList>
    </citation>
    <scope>NUCLEOTIDE SEQUENCE</scope>
</reference>
<dbReference type="GO" id="GO:0016020">
    <property type="term" value="C:membrane"/>
    <property type="evidence" value="ECO:0007669"/>
    <property type="project" value="InterPro"/>
</dbReference>
<dbReference type="PROSITE" id="PS50892">
    <property type="entry name" value="V_SNARE"/>
    <property type="match status" value="1"/>
</dbReference>
<keyword evidence="6 10" id="KW-0472">Membrane</keyword>
<reference evidence="12" key="2">
    <citation type="submission" date="2021-01" db="UniProtKB">
        <authorList>
            <consortium name="EnsemblMetazoa"/>
        </authorList>
    </citation>
    <scope>IDENTIFICATION</scope>
</reference>
<dbReference type="InterPro" id="IPR042855">
    <property type="entry name" value="V_SNARE_CC"/>
</dbReference>
<dbReference type="RefSeq" id="XP_030853534.1">
    <property type="nucleotide sequence ID" value="XM_030997674.1"/>
</dbReference>
<comment type="subcellular location">
    <subcellularLocation>
        <location evidence="7">Endomembrane system</location>
        <topology evidence="7">Single-pass type IV membrane protein</topology>
    </subcellularLocation>
</comment>
<evidence type="ECO:0000256" key="9">
    <source>
        <dbReference type="SAM" id="MobiDB-lite"/>
    </source>
</evidence>
<sequence length="147" mass="16963">MPPKFKRHLRSGDLAGSNDVERVNLLGEYHDDDEEEDFFYERSPVPKPGQSNQSSSKVQKVQSQVDEVVGVMRGNMEKVMDRGEKLEDLEDKTEDLMFSASIFKVSAKGLRSHFWWQQCKMRILMLVVVVIILLIVLIPIILKTRNK</sequence>
<name>A0A7M7T4M7_STRPU</name>
<dbReference type="InParanoid" id="A0A7M7T4M7"/>
<feature type="transmembrane region" description="Helical" evidence="10">
    <location>
        <begin position="123"/>
        <end position="142"/>
    </location>
</feature>
<feature type="region of interest" description="Disordered" evidence="9">
    <location>
        <begin position="40"/>
        <end position="63"/>
    </location>
</feature>
<keyword evidence="2" id="KW-0813">Transport</keyword>
<feature type="domain" description="V-SNARE coiled-coil homology" evidence="11">
    <location>
        <begin position="57"/>
        <end position="117"/>
    </location>
</feature>
<dbReference type="CDD" id="cd15869">
    <property type="entry name" value="R-SNARE_VAMP4"/>
    <property type="match status" value="1"/>
</dbReference>
<evidence type="ECO:0000256" key="2">
    <source>
        <dbReference type="ARBA" id="ARBA00022448"/>
    </source>
</evidence>
<dbReference type="Proteomes" id="UP000007110">
    <property type="component" value="Unassembled WGS sequence"/>
</dbReference>
<evidence type="ECO:0000256" key="5">
    <source>
        <dbReference type="ARBA" id="ARBA00022989"/>
    </source>
</evidence>
<evidence type="ECO:0000256" key="7">
    <source>
        <dbReference type="ARBA" id="ARBA00046280"/>
    </source>
</evidence>
<dbReference type="PRINTS" id="PR00219">
    <property type="entry name" value="SYNAPTOBREVN"/>
</dbReference>
<dbReference type="InterPro" id="IPR001388">
    <property type="entry name" value="Synaptobrevin-like"/>
</dbReference>
<dbReference type="InterPro" id="IPR042887">
    <property type="entry name" value="VAMP4"/>
</dbReference>
<dbReference type="EnsemblMetazoa" id="XM_030997674">
    <property type="protein sequence ID" value="XP_030853534"/>
    <property type="gene ID" value="LOC588920"/>
</dbReference>
<dbReference type="PANTHER" id="PTHR46897">
    <property type="entry name" value="VESICLE-ASSOCIATED MEMBRANE PROTEIN 4"/>
    <property type="match status" value="1"/>
</dbReference>
<keyword evidence="5 10" id="KW-1133">Transmembrane helix</keyword>
<evidence type="ECO:0000256" key="3">
    <source>
        <dbReference type="ARBA" id="ARBA00022692"/>
    </source>
</evidence>
<proteinExistence type="inferred from homology"/>
<organism evidence="12 13">
    <name type="scientific">Strongylocentrotus purpuratus</name>
    <name type="common">Purple sea urchin</name>
    <dbReference type="NCBI Taxonomy" id="7668"/>
    <lineage>
        <taxon>Eukaryota</taxon>
        <taxon>Metazoa</taxon>
        <taxon>Echinodermata</taxon>
        <taxon>Eleutherozoa</taxon>
        <taxon>Echinozoa</taxon>
        <taxon>Echinoidea</taxon>
        <taxon>Euechinoidea</taxon>
        <taxon>Echinacea</taxon>
        <taxon>Camarodonta</taxon>
        <taxon>Echinidea</taxon>
        <taxon>Strongylocentrotidae</taxon>
        <taxon>Strongylocentrotus</taxon>
    </lineage>
</organism>
<keyword evidence="4" id="KW-0653">Protein transport</keyword>
<dbReference type="PANTHER" id="PTHR46897:SF1">
    <property type="entry name" value="VESICLE-ASSOCIATED MEMBRANE PROTEIN 4"/>
    <property type="match status" value="1"/>
</dbReference>
<dbReference type="FunFam" id="1.20.5.110:FF:000004">
    <property type="entry name" value="Vesicle-associated membrane protein 7"/>
    <property type="match status" value="1"/>
</dbReference>
<dbReference type="FunCoup" id="A0A7M7T4M7">
    <property type="interactions" value="368"/>
</dbReference>
<dbReference type="GO" id="GO:0015031">
    <property type="term" value="P:protein transport"/>
    <property type="evidence" value="ECO:0007669"/>
    <property type="project" value="UniProtKB-KW"/>
</dbReference>
<protein>
    <recommendedName>
        <fullName evidence="11">V-SNARE coiled-coil homology domain-containing protein</fullName>
    </recommendedName>
</protein>
<comment type="similarity">
    <text evidence="1">Belongs to the synaptobrevin family.</text>
</comment>
<dbReference type="OMA" id="RSHFWWQ"/>
<dbReference type="GeneID" id="588920"/>
<evidence type="ECO:0000313" key="13">
    <source>
        <dbReference type="Proteomes" id="UP000007110"/>
    </source>
</evidence>
<keyword evidence="8" id="KW-0175">Coiled coil</keyword>
<dbReference type="GO" id="GO:0005737">
    <property type="term" value="C:cytoplasm"/>
    <property type="evidence" value="ECO:0007669"/>
    <property type="project" value="UniProtKB-ARBA"/>
</dbReference>
<accession>A0A7M7T4M7</accession>
<evidence type="ECO:0000259" key="11">
    <source>
        <dbReference type="PROSITE" id="PS50892"/>
    </source>
</evidence>
<dbReference type="GO" id="GO:0012505">
    <property type="term" value="C:endomembrane system"/>
    <property type="evidence" value="ECO:0007669"/>
    <property type="project" value="UniProtKB-SubCell"/>
</dbReference>
<keyword evidence="3 10" id="KW-0812">Transmembrane</keyword>
<dbReference type="AlphaFoldDB" id="A0A7M7T4M7"/>
<dbReference type="Gene3D" id="1.20.5.110">
    <property type="match status" value="1"/>
</dbReference>
<keyword evidence="13" id="KW-1185">Reference proteome</keyword>
<evidence type="ECO:0000256" key="1">
    <source>
        <dbReference type="ARBA" id="ARBA00008025"/>
    </source>
</evidence>
<feature type="compositionally biased region" description="Low complexity" evidence="9">
    <location>
        <begin position="50"/>
        <end position="63"/>
    </location>
</feature>
<dbReference type="PROSITE" id="PS00417">
    <property type="entry name" value="SYNAPTOBREVIN"/>
    <property type="match status" value="1"/>
</dbReference>
<evidence type="ECO:0000256" key="8">
    <source>
        <dbReference type="PROSITE-ProRule" id="PRU00290"/>
    </source>
</evidence>
<dbReference type="SUPFAM" id="SSF58038">
    <property type="entry name" value="SNARE fusion complex"/>
    <property type="match status" value="1"/>
</dbReference>
<evidence type="ECO:0000313" key="12">
    <source>
        <dbReference type="EnsemblMetazoa" id="XP_030853534"/>
    </source>
</evidence>
<dbReference type="Pfam" id="PF00957">
    <property type="entry name" value="Synaptobrevin"/>
    <property type="match status" value="1"/>
</dbReference>
<dbReference type="KEGG" id="spu:588920"/>
<dbReference type="GO" id="GO:0090161">
    <property type="term" value="P:Golgi ribbon formation"/>
    <property type="evidence" value="ECO:0007669"/>
    <property type="project" value="InterPro"/>
</dbReference>